<gene>
    <name evidence="1" type="ORF">Bca52824_081314</name>
</gene>
<protein>
    <submittedName>
        <fullName evidence="1">Uncharacterized protein</fullName>
    </submittedName>
</protein>
<dbReference type="EMBL" id="JAAMPC010000016">
    <property type="protein sequence ID" value="KAG2251178.1"/>
    <property type="molecule type" value="Genomic_DNA"/>
</dbReference>
<comment type="caution">
    <text evidence="1">The sequence shown here is derived from an EMBL/GenBank/DDBJ whole genome shotgun (WGS) entry which is preliminary data.</text>
</comment>
<evidence type="ECO:0000313" key="1">
    <source>
        <dbReference type="EMBL" id="KAG2251178.1"/>
    </source>
</evidence>
<name>A0A8X7PIB6_BRACI</name>
<proteinExistence type="predicted"/>
<reference evidence="1 2" key="1">
    <citation type="submission" date="2020-02" db="EMBL/GenBank/DDBJ databases">
        <authorList>
            <person name="Ma Q."/>
            <person name="Huang Y."/>
            <person name="Song X."/>
            <person name="Pei D."/>
        </authorList>
    </citation>
    <scope>NUCLEOTIDE SEQUENCE [LARGE SCALE GENOMIC DNA]</scope>
    <source>
        <strain evidence="1">Sxm20200214</strain>
        <tissue evidence="1">Leaf</tissue>
    </source>
</reference>
<sequence length="53" mass="6477">WLIWIWWDHFHLTHSCMEFSHGINRIRVRNQNEHFQILCSAISESIEPTLSRT</sequence>
<organism evidence="1 2">
    <name type="scientific">Brassica carinata</name>
    <name type="common">Ethiopian mustard</name>
    <name type="synonym">Abyssinian cabbage</name>
    <dbReference type="NCBI Taxonomy" id="52824"/>
    <lineage>
        <taxon>Eukaryota</taxon>
        <taxon>Viridiplantae</taxon>
        <taxon>Streptophyta</taxon>
        <taxon>Embryophyta</taxon>
        <taxon>Tracheophyta</taxon>
        <taxon>Spermatophyta</taxon>
        <taxon>Magnoliopsida</taxon>
        <taxon>eudicotyledons</taxon>
        <taxon>Gunneridae</taxon>
        <taxon>Pentapetalae</taxon>
        <taxon>rosids</taxon>
        <taxon>malvids</taxon>
        <taxon>Brassicales</taxon>
        <taxon>Brassicaceae</taxon>
        <taxon>Brassiceae</taxon>
        <taxon>Brassica</taxon>
    </lineage>
</organism>
<feature type="non-terminal residue" evidence="1">
    <location>
        <position position="1"/>
    </location>
</feature>
<keyword evidence="2" id="KW-1185">Reference proteome</keyword>
<dbReference type="AlphaFoldDB" id="A0A8X7PIB6"/>
<dbReference type="Proteomes" id="UP000886595">
    <property type="component" value="Unassembled WGS sequence"/>
</dbReference>
<evidence type="ECO:0000313" key="2">
    <source>
        <dbReference type="Proteomes" id="UP000886595"/>
    </source>
</evidence>
<accession>A0A8X7PIB6</accession>